<gene>
    <name evidence="1" type="ORF">HNV28_12785</name>
</gene>
<dbReference type="AlphaFoldDB" id="A0A7Y4IH69"/>
<dbReference type="Proteomes" id="UP000533080">
    <property type="component" value="Unassembled WGS sequence"/>
</dbReference>
<dbReference type="EMBL" id="JABFNT010000034">
    <property type="protein sequence ID" value="NOJ79207.1"/>
    <property type="molecule type" value="Genomic_DNA"/>
</dbReference>
<dbReference type="InterPro" id="IPR029063">
    <property type="entry name" value="SAM-dependent_MTases_sf"/>
</dbReference>
<sequence>MARLSAGVDLEERTNKSTLDEMCKEADDVSLITFLRGCYSYLARLEAEDRPIPISSAYLEQQINQVLELDRSPIRLRGTEVVLAVSSDAEALYRALLSNVDDAAEFKQGDIQIEMVVSTIQERLSRPGVVLVDYGVGLGRVLLGLASAGLFKNATYVAVDQPIHDDVKALAGKVGARAEFHEREAFLASSQPTADVIMVVNTLHHIPFFELAKQLAALLAKLKPEGVLLVHEMAELRVPEQFNIPWRVEDVHLLFNTPLLKPNLRTTQSRGQKVPITHLLVKVAGDGDLLGTLESNARAAWEQMKRRTLDTISELYRSKDPEAHRELQYALIANANLDLNKP</sequence>
<evidence type="ECO:0000313" key="2">
    <source>
        <dbReference type="Proteomes" id="UP000533080"/>
    </source>
</evidence>
<evidence type="ECO:0000313" key="1">
    <source>
        <dbReference type="EMBL" id="NOJ79207.1"/>
    </source>
</evidence>
<organism evidence="1 2">
    <name type="scientific">Myxococcus xanthus</name>
    <dbReference type="NCBI Taxonomy" id="34"/>
    <lineage>
        <taxon>Bacteria</taxon>
        <taxon>Pseudomonadati</taxon>
        <taxon>Myxococcota</taxon>
        <taxon>Myxococcia</taxon>
        <taxon>Myxococcales</taxon>
        <taxon>Cystobacterineae</taxon>
        <taxon>Myxococcaceae</taxon>
        <taxon>Myxococcus</taxon>
    </lineage>
</organism>
<dbReference type="GO" id="GO:0008168">
    <property type="term" value="F:methyltransferase activity"/>
    <property type="evidence" value="ECO:0007669"/>
    <property type="project" value="UniProtKB-KW"/>
</dbReference>
<keyword evidence="1" id="KW-0808">Transferase</keyword>
<name>A0A7Y4IH69_MYXXA</name>
<protein>
    <submittedName>
        <fullName evidence="1">Class I SAM-dependent methyltransferase</fullName>
    </submittedName>
</protein>
<reference evidence="1 2" key="1">
    <citation type="submission" date="2020-05" db="EMBL/GenBank/DDBJ databases">
        <authorList>
            <person name="Whitworth D."/>
        </authorList>
    </citation>
    <scope>NUCLEOTIDE SEQUENCE [LARGE SCALE GENOMIC DNA]</scope>
    <source>
        <strain evidence="1 2">AM005</strain>
    </source>
</reference>
<accession>A0A7Y4IH69</accession>
<proteinExistence type="predicted"/>
<dbReference type="Pfam" id="PF13489">
    <property type="entry name" value="Methyltransf_23"/>
    <property type="match status" value="1"/>
</dbReference>
<keyword evidence="1" id="KW-0489">Methyltransferase</keyword>
<dbReference type="Gene3D" id="3.40.50.150">
    <property type="entry name" value="Vaccinia Virus protein VP39"/>
    <property type="match status" value="1"/>
</dbReference>
<comment type="caution">
    <text evidence="1">The sequence shown here is derived from an EMBL/GenBank/DDBJ whole genome shotgun (WGS) entry which is preliminary data.</text>
</comment>
<dbReference type="GO" id="GO:0032259">
    <property type="term" value="P:methylation"/>
    <property type="evidence" value="ECO:0007669"/>
    <property type="project" value="UniProtKB-KW"/>
</dbReference>
<dbReference type="SUPFAM" id="SSF53335">
    <property type="entry name" value="S-adenosyl-L-methionine-dependent methyltransferases"/>
    <property type="match status" value="1"/>
</dbReference>